<dbReference type="PANTHER" id="PTHR32024:SF1">
    <property type="entry name" value="KTR SYSTEM POTASSIUM UPTAKE PROTEIN B"/>
    <property type="match status" value="1"/>
</dbReference>
<evidence type="ECO:0000256" key="1">
    <source>
        <dbReference type="ARBA" id="ARBA00004651"/>
    </source>
</evidence>
<dbReference type="Pfam" id="PF02386">
    <property type="entry name" value="TrkH"/>
    <property type="match status" value="1"/>
</dbReference>
<keyword evidence="11" id="KW-1185">Reference proteome</keyword>
<evidence type="ECO:0000313" key="9">
    <source>
        <dbReference type="EMBL" id="MWV68799.1"/>
    </source>
</evidence>
<dbReference type="Proteomes" id="UP000477070">
    <property type="component" value="Unassembled WGS sequence"/>
</dbReference>
<evidence type="ECO:0000313" key="11">
    <source>
        <dbReference type="Proteomes" id="UP000029714"/>
    </source>
</evidence>
<reference evidence="10 11" key="2">
    <citation type="journal article" date="2016" name="Infect. Immun.">
        <title>Helicobacter saguini, a Novel Helicobacter Isolated from Cotton-Top Tamarins with Ulcerative Colitis, Has Proinflammatory Properties and Induces Typhlocolitis and Dysplasia in Gnotobiotic IL-10-/- Mice.</title>
        <authorList>
            <person name="Shen Z."/>
            <person name="Mannion A."/>
            <person name="Whary M.T."/>
            <person name="Muthupalani S."/>
            <person name="Sheh A."/>
            <person name="Feng Y."/>
            <person name="Gong G."/>
            <person name="Vandamme P."/>
            <person name="Holcombe H.R."/>
            <person name="Paster B.J."/>
            <person name="Fox J.G."/>
        </authorList>
    </citation>
    <scope>NUCLEOTIDE SEQUENCE [LARGE SCALE GENOMIC DNA]</scope>
    <source>
        <strain evidence="10 11">MIT 97-6194</strain>
    </source>
</reference>
<feature type="transmembrane region" description="Helical" evidence="8">
    <location>
        <begin position="418"/>
        <end position="440"/>
    </location>
</feature>
<organism evidence="10 11">
    <name type="scientific">Helicobacter saguini</name>
    <dbReference type="NCBI Taxonomy" id="1548018"/>
    <lineage>
        <taxon>Bacteria</taxon>
        <taxon>Pseudomonadati</taxon>
        <taxon>Campylobacterota</taxon>
        <taxon>Epsilonproteobacteria</taxon>
        <taxon>Campylobacterales</taxon>
        <taxon>Helicobacteraceae</taxon>
        <taxon>Helicobacter</taxon>
    </lineage>
</organism>
<accession>A0A347VIY5</accession>
<evidence type="ECO:0000256" key="6">
    <source>
        <dbReference type="ARBA" id="ARBA00023065"/>
    </source>
</evidence>
<name>A0A347VIY5_9HELI</name>
<sequence>MTMLSIKALLAGYLGIIFIGTFLLALPPMYMTNISFLDALFTSTSAITCTGLIIKNPGYDFTIYGQIVIMILVQLGGFGHMSMAGLIYLMIGKRLTAAEKDLINVAENLNNNSLNGIGKVVLHAAIFVLIVEFIGACLLCPYFAIKTGDVIGGIWAGIFHSITAFNNAGFSIFKSGLLPYQADIFVNITISLLVIAGGLGYVTSIEITQYCYSKVRYHRIFGLKSNARLNLNARIIIVVTLILLLCGMVNVLIFEWNNAKTLANLPLWEQIVNSFFMSANYRTAGFNIFDISGFNDSTMFFSLFFMIVGGGPGGTASGIKVTTLAILIALSISIMNNRKETIIFGRSIPQDTVSRAFGIFVIAMVYFAVATFIISILEPDIRFLPLAFEVMSAFATVGLSMGDGGVLSLCAKFNDLSLSIMIFLMISGKIGILAFTLIFIGRSKTKHVHCVQEKVLI</sequence>
<feature type="transmembrane region" description="Helical" evidence="8">
    <location>
        <begin position="383"/>
        <end position="406"/>
    </location>
</feature>
<evidence type="ECO:0000256" key="2">
    <source>
        <dbReference type="ARBA" id="ARBA00022448"/>
    </source>
</evidence>
<dbReference type="GO" id="GO:0008324">
    <property type="term" value="F:monoatomic cation transmembrane transporter activity"/>
    <property type="evidence" value="ECO:0007669"/>
    <property type="project" value="InterPro"/>
</dbReference>
<protein>
    <submittedName>
        <fullName evidence="10">TrkH family potassium uptake protein</fullName>
    </submittedName>
</protein>
<feature type="transmembrane region" description="Helical" evidence="8">
    <location>
        <begin position="184"/>
        <end position="212"/>
    </location>
</feature>
<reference evidence="9 12" key="4">
    <citation type="submission" date="2019-12" db="EMBL/GenBank/DDBJ databases">
        <title>Multi-Generational Helicobacter saguini Isolates.</title>
        <authorList>
            <person name="Mannion A."/>
            <person name="Shen Z."/>
            <person name="Fox J.G."/>
        </authorList>
    </citation>
    <scope>NUCLEOTIDE SEQUENCE [LARGE SCALE GENOMIC DNA]</scope>
    <source>
        <strain evidence="9">16-048</strain>
        <strain evidence="12">16-048 (F4)</strain>
    </source>
</reference>
<keyword evidence="2" id="KW-0813">Transport</keyword>
<feature type="transmembrane region" description="Helical" evidence="8">
    <location>
        <begin position="67"/>
        <end position="91"/>
    </location>
</feature>
<reference evidence="10 11" key="1">
    <citation type="journal article" date="2014" name="Genome Announc.">
        <title>Draft genome sequences of eight enterohepatic helicobacter species isolated from both laboratory and wild rodents.</title>
        <authorList>
            <person name="Sheh A."/>
            <person name="Shen Z."/>
            <person name="Fox J.G."/>
        </authorList>
    </citation>
    <scope>NUCLEOTIDE SEQUENCE [LARGE SCALE GENOMIC DNA]</scope>
    <source>
        <strain evidence="10 11">MIT 97-6194</strain>
    </source>
</reference>
<evidence type="ECO:0000256" key="5">
    <source>
        <dbReference type="ARBA" id="ARBA00022989"/>
    </source>
</evidence>
<feature type="transmembrane region" description="Helical" evidence="8">
    <location>
        <begin position="120"/>
        <end position="143"/>
    </location>
</feature>
<dbReference type="GO" id="GO:0005886">
    <property type="term" value="C:plasma membrane"/>
    <property type="evidence" value="ECO:0007669"/>
    <property type="project" value="UniProtKB-SubCell"/>
</dbReference>
<dbReference type="Proteomes" id="UP000029714">
    <property type="component" value="Unassembled WGS sequence"/>
</dbReference>
<keyword evidence="3" id="KW-1003">Cell membrane</keyword>
<evidence type="ECO:0000256" key="4">
    <source>
        <dbReference type="ARBA" id="ARBA00022692"/>
    </source>
</evidence>
<feature type="transmembrane region" description="Helical" evidence="8">
    <location>
        <begin position="36"/>
        <end position="55"/>
    </location>
</feature>
<dbReference type="STRING" id="1548018.LS64_05140"/>
<proteinExistence type="predicted"/>
<comment type="subcellular location">
    <subcellularLocation>
        <location evidence="1">Cell membrane</location>
        <topology evidence="1">Multi-pass membrane protein</topology>
    </subcellularLocation>
</comment>
<reference evidence="10" key="3">
    <citation type="submission" date="2018-04" db="EMBL/GenBank/DDBJ databases">
        <authorList>
            <person name="Sheh A."/>
            <person name="Shen Z."/>
            <person name="Mannion A.J."/>
            <person name="Fox J.G."/>
        </authorList>
    </citation>
    <scope>NUCLEOTIDE SEQUENCE</scope>
    <source>
        <strain evidence="10">MIT 97-6194</strain>
    </source>
</reference>
<evidence type="ECO:0000313" key="12">
    <source>
        <dbReference type="Proteomes" id="UP000477070"/>
    </source>
</evidence>
<dbReference type="GO" id="GO:0030001">
    <property type="term" value="P:metal ion transport"/>
    <property type="evidence" value="ECO:0007669"/>
    <property type="project" value="UniProtKB-ARBA"/>
</dbReference>
<feature type="transmembrane region" description="Helical" evidence="8">
    <location>
        <begin position="356"/>
        <end position="377"/>
    </location>
</feature>
<feature type="transmembrane region" description="Helical" evidence="8">
    <location>
        <begin position="233"/>
        <end position="254"/>
    </location>
</feature>
<evidence type="ECO:0000313" key="10">
    <source>
        <dbReference type="EMBL" id="TLD94449.1"/>
    </source>
</evidence>
<evidence type="ECO:0000256" key="8">
    <source>
        <dbReference type="SAM" id="Phobius"/>
    </source>
</evidence>
<keyword evidence="7 8" id="KW-0472">Membrane</keyword>
<feature type="transmembrane region" description="Helical" evidence="8">
    <location>
        <begin position="303"/>
        <end position="335"/>
    </location>
</feature>
<dbReference type="InterPro" id="IPR003445">
    <property type="entry name" value="Cat_transpt"/>
</dbReference>
<keyword evidence="6" id="KW-0406">Ion transport</keyword>
<feature type="transmembrane region" description="Helical" evidence="8">
    <location>
        <begin position="12"/>
        <end position="30"/>
    </location>
</feature>
<evidence type="ECO:0000256" key="7">
    <source>
        <dbReference type="ARBA" id="ARBA00023136"/>
    </source>
</evidence>
<dbReference type="EMBL" id="QBIU01000001">
    <property type="protein sequence ID" value="MWV68799.1"/>
    <property type="molecule type" value="Genomic_DNA"/>
</dbReference>
<dbReference type="AlphaFoldDB" id="A0A347VIY5"/>
<keyword evidence="5 8" id="KW-1133">Transmembrane helix</keyword>
<comment type="caution">
    <text evidence="10">The sequence shown here is derived from an EMBL/GenBank/DDBJ whole genome shotgun (WGS) entry which is preliminary data.</text>
</comment>
<dbReference type="PANTHER" id="PTHR32024">
    <property type="entry name" value="TRK SYSTEM POTASSIUM UPTAKE PROTEIN TRKG-RELATED"/>
    <property type="match status" value="1"/>
</dbReference>
<gene>
    <name evidence="9" type="ORF">DCO61_01840</name>
    <name evidence="10" type="ORF">LS64_005845</name>
</gene>
<keyword evidence="4 8" id="KW-0812">Transmembrane</keyword>
<evidence type="ECO:0000256" key="3">
    <source>
        <dbReference type="ARBA" id="ARBA00022475"/>
    </source>
</evidence>
<dbReference type="OrthoDB" id="9810952at2"/>
<dbReference type="EMBL" id="JRMP02000007">
    <property type="protein sequence ID" value="TLD94449.1"/>
    <property type="molecule type" value="Genomic_DNA"/>
</dbReference>
<feature type="transmembrane region" description="Helical" evidence="8">
    <location>
        <begin position="150"/>
        <end position="172"/>
    </location>
</feature>